<dbReference type="Proteomes" id="UP000019149">
    <property type="component" value="Unassembled WGS sequence"/>
</dbReference>
<comment type="caution">
    <text evidence="1">The sequence shown here is derived from an EMBL/GenBank/DDBJ whole genome shotgun (WGS) entry which is preliminary data.</text>
</comment>
<gene>
    <name evidence="1" type="ORF">EGR_10477</name>
</gene>
<dbReference type="EMBL" id="APAU02000224">
    <property type="protein sequence ID" value="EUB54659.1"/>
    <property type="molecule type" value="Genomic_DNA"/>
</dbReference>
<evidence type="ECO:0000313" key="1">
    <source>
        <dbReference type="EMBL" id="EUB54659.1"/>
    </source>
</evidence>
<dbReference type="RefSeq" id="XP_024345855.1">
    <property type="nucleotide sequence ID" value="XM_024499726.1"/>
</dbReference>
<reference evidence="1 2" key="1">
    <citation type="journal article" date="2013" name="Nat. Genet.">
        <title>The genome of the hydatid tapeworm Echinococcus granulosus.</title>
        <authorList>
            <person name="Zheng H."/>
            <person name="Zhang W."/>
            <person name="Zhang L."/>
            <person name="Zhang Z."/>
            <person name="Li J."/>
            <person name="Lu G."/>
            <person name="Zhu Y."/>
            <person name="Wang Y."/>
            <person name="Huang Y."/>
            <person name="Liu J."/>
            <person name="Kang H."/>
            <person name="Chen J."/>
            <person name="Wang L."/>
            <person name="Chen A."/>
            <person name="Yu S."/>
            <person name="Gao Z."/>
            <person name="Jin L."/>
            <person name="Gu W."/>
            <person name="Wang Z."/>
            <person name="Zhao L."/>
            <person name="Shi B."/>
            <person name="Wen H."/>
            <person name="Lin R."/>
            <person name="Jones M.K."/>
            <person name="Brejova B."/>
            <person name="Vinar T."/>
            <person name="Zhao G."/>
            <person name="McManus D.P."/>
            <person name="Chen Z."/>
            <person name="Zhou Y."/>
            <person name="Wang S."/>
        </authorList>
    </citation>
    <scope>NUCLEOTIDE SEQUENCE [LARGE SCALE GENOMIC DNA]</scope>
</reference>
<dbReference type="KEGG" id="egl:EGR_10477"/>
<dbReference type="GeneID" id="36346192"/>
<dbReference type="AlphaFoldDB" id="W6UME5"/>
<accession>W6UME5</accession>
<evidence type="ECO:0000313" key="2">
    <source>
        <dbReference type="Proteomes" id="UP000019149"/>
    </source>
</evidence>
<organism evidence="1 2">
    <name type="scientific">Echinococcus granulosus</name>
    <name type="common">Hydatid tapeworm</name>
    <dbReference type="NCBI Taxonomy" id="6210"/>
    <lineage>
        <taxon>Eukaryota</taxon>
        <taxon>Metazoa</taxon>
        <taxon>Spiralia</taxon>
        <taxon>Lophotrochozoa</taxon>
        <taxon>Platyhelminthes</taxon>
        <taxon>Cestoda</taxon>
        <taxon>Eucestoda</taxon>
        <taxon>Cyclophyllidea</taxon>
        <taxon>Taeniidae</taxon>
        <taxon>Echinococcus</taxon>
        <taxon>Echinococcus granulosus group</taxon>
    </lineage>
</organism>
<keyword evidence="2" id="KW-1185">Reference proteome</keyword>
<protein>
    <submittedName>
        <fullName evidence="1">Uncharacterized protein</fullName>
    </submittedName>
</protein>
<name>W6UME5_ECHGR</name>
<sequence>MVLFNAYGRQFYKKSCSSGPMAKITLKLNLSFENFGLIILTLRSDFNPLRFGRGHKLQHGKRHAMILVLLRIIKDKKLNVIDQYKRNKSAMYAANKRVGDALLPINCIFLSHLESVTKTSNDTDQATKTPLSSSRYELISVSLLSEEPTPTNYKWVNTDQLSLQLSTENLLTRSRKLYYDIHSLANEIAGFDTRKVRIQNLWKLKIGTGMCDGELRYFKQIRFLFHIYIIRILLRTFKHKESISATLKSV</sequence>
<dbReference type="CTD" id="36346192"/>
<proteinExistence type="predicted"/>